<dbReference type="EMBL" id="CP049934">
    <property type="protein sequence ID" value="QIM17320.1"/>
    <property type="molecule type" value="Genomic_DNA"/>
</dbReference>
<gene>
    <name evidence="1" type="ORF">G7067_04325</name>
</gene>
<reference evidence="1 2" key="1">
    <citation type="submission" date="2020-03" db="EMBL/GenBank/DDBJ databases">
        <title>Leucobacter sp. nov., isolated from beetles.</title>
        <authorList>
            <person name="Hyun D.-W."/>
            <person name="Bae J.-W."/>
        </authorList>
    </citation>
    <scope>NUCLEOTIDE SEQUENCE [LARGE SCALE GENOMIC DNA]</scope>
    <source>
        <strain evidence="1 2">HDW9B</strain>
    </source>
</reference>
<sequence length="57" mass="6489">MRWRDSESDPPRWGIIGFDNSARAVELVAVELGDGDLLIIHANYLTAGFEREMRDAR</sequence>
<organism evidence="1 2">
    <name type="scientific">Leucobacter insecticola</name>
    <dbReference type="NCBI Taxonomy" id="2714934"/>
    <lineage>
        <taxon>Bacteria</taxon>
        <taxon>Bacillati</taxon>
        <taxon>Actinomycetota</taxon>
        <taxon>Actinomycetes</taxon>
        <taxon>Micrococcales</taxon>
        <taxon>Microbacteriaceae</taxon>
        <taxon>Leucobacter</taxon>
    </lineage>
</organism>
<evidence type="ECO:0000313" key="2">
    <source>
        <dbReference type="Proteomes" id="UP000501387"/>
    </source>
</evidence>
<dbReference type="AlphaFoldDB" id="A0A6G8FLF8"/>
<dbReference type="Proteomes" id="UP000501387">
    <property type="component" value="Chromosome"/>
</dbReference>
<name>A0A6G8FLF8_9MICO</name>
<keyword evidence="2" id="KW-1185">Reference proteome</keyword>
<evidence type="ECO:0000313" key="1">
    <source>
        <dbReference type="EMBL" id="QIM17320.1"/>
    </source>
</evidence>
<proteinExistence type="predicted"/>
<accession>A0A6G8FLF8</accession>
<protein>
    <submittedName>
        <fullName evidence="1">Toxin-antitoxin system toxin subunit</fullName>
    </submittedName>
</protein>
<dbReference type="KEGG" id="lins:G7067_04325"/>